<dbReference type="Proteomes" id="UP000703590">
    <property type="component" value="Unassembled WGS sequence"/>
</dbReference>
<reference evidence="7 8" key="2">
    <citation type="submission" date="2021-02" db="EMBL/GenBank/DDBJ databases">
        <title>Sulfurospirillum tamanensis sp. nov.</title>
        <authorList>
            <person name="Frolova A."/>
            <person name="Merkel A."/>
            <person name="Slobodkin A."/>
        </authorList>
    </citation>
    <scope>NUCLEOTIDE SEQUENCE [LARGE SCALE GENOMIC DNA]</scope>
    <source>
        <strain evidence="7 8">T05b</strain>
    </source>
</reference>
<dbReference type="InterPro" id="IPR004837">
    <property type="entry name" value="NaCa_Exmemb"/>
</dbReference>
<evidence type="ECO:0000256" key="2">
    <source>
        <dbReference type="ARBA" id="ARBA00022692"/>
    </source>
</evidence>
<dbReference type="PANTHER" id="PTHR10846">
    <property type="entry name" value="SODIUM/POTASSIUM/CALCIUM EXCHANGER"/>
    <property type="match status" value="1"/>
</dbReference>
<evidence type="ECO:0000259" key="6">
    <source>
        <dbReference type="Pfam" id="PF01699"/>
    </source>
</evidence>
<comment type="subcellular location">
    <subcellularLocation>
        <location evidence="1">Membrane</location>
        <topology evidence="1">Multi-pass membrane protein</topology>
    </subcellularLocation>
</comment>
<keyword evidence="2 5" id="KW-0812">Transmembrane</keyword>
<feature type="transmembrane region" description="Helical" evidence="5">
    <location>
        <begin position="125"/>
        <end position="143"/>
    </location>
</feature>
<sequence length="309" mass="32802">MEYLVFLASMSALIYGANRIIEQSEHIALRFGISHFVIGATLIALGTSLPEMATSISASIQGKGEMAVGNVIGSTTFNITLVLGLIFLIAKTITPKRDMFAHDSAWALFPFVLFLLMAYDGAIGFLDGVLFLMMMGAYLLFLNKQETGLAHEEPNCENFSLKQSAFWLLLGFGFVIVGAHFTIDSAALIARNFGVDEWLIALLLIAFGTSLPELIVSIVAAKKGNGDMIVGNIVGSNVANFTVVLGASALFSPLPVNFATHGFDIACAGAASVMLVFLTANRLYNASAGIGLLAIFALMLISGLGQFLA</sequence>
<evidence type="ECO:0000313" key="8">
    <source>
        <dbReference type="Proteomes" id="UP000703590"/>
    </source>
</evidence>
<dbReference type="NCBIfam" id="TIGR00367">
    <property type="entry name" value="calcium/sodium antiporter"/>
    <property type="match status" value="1"/>
</dbReference>
<gene>
    <name evidence="7" type="ORF">JWV37_08075</name>
</gene>
<comment type="caution">
    <text evidence="7">The sequence shown here is derived from an EMBL/GenBank/DDBJ whole genome shotgun (WGS) entry which is preliminary data.</text>
</comment>
<feature type="transmembrane region" description="Helical" evidence="5">
    <location>
        <begin position="67"/>
        <end position="88"/>
    </location>
</feature>
<organism evidence="7 8">
    <name type="scientific">Sulfurospirillum tamanense</name>
    <dbReference type="NCBI Taxonomy" id="2813362"/>
    <lineage>
        <taxon>Bacteria</taxon>
        <taxon>Pseudomonadati</taxon>
        <taxon>Campylobacterota</taxon>
        <taxon>Epsilonproteobacteria</taxon>
        <taxon>Campylobacterales</taxon>
        <taxon>Sulfurospirillaceae</taxon>
        <taxon>Sulfurospirillum</taxon>
    </lineage>
</organism>
<feature type="transmembrane region" description="Helical" evidence="5">
    <location>
        <begin position="290"/>
        <end position="308"/>
    </location>
</feature>
<protein>
    <submittedName>
        <fullName evidence="7">Calcium/sodium antiporter</fullName>
    </submittedName>
</protein>
<dbReference type="Gene3D" id="1.20.1420.30">
    <property type="entry name" value="NCX, central ion-binding region"/>
    <property type="match status" value="1"/>
</dbReference>
<evidence type="ECO:0000256" key="4">
    <source>
        <dbReference type="ARBA" id="ARBA00023136"/>
    </source>
</evidence>
<keyword evidence="8" id="KW-1185">Reference proteome</keyword>
<reference evidence="7 8" key="3">
    <citation type="submission" date="2021-02" db="EMBL/GenBank/DDBJ databases">
        <authorList>
            <person name="Merkel A.Y."/>
        </authorList>
    </citation>
    <scope>NUCLEOTIDE SEQUENCE [LARGE SCALE GENOMIC DNA]</scope>
    <source>
        <strain evidence="7 8">T05b</strain>
    </source>
</reference>
<accession>A0ABS2WSW1</accession>
<keyword evidence="3 5" id="KW-1133">Transmembrane helix</keyword>
<dbReference type="RefSeq" id="WP_205459286.1">
    <property type="nucleotide sequence ID" value="NZ_JAFHKK010000016.1"/>
</dbReference>
<evidence type="ECO:0000256" key="3">
    <source>
        <dbReference type="ARBA" id="ARBA00022989"/>
    </source>
</evidence>
<name>A0ABS2WSW1_9BACT</name>
<feature type="transmembrane region" description="Helical" evidence="5">
    <location>
        <begin position="27"/>
        <end position="47"/>
    </location>
</feature>
<keyword evidence="4 5" id="KW-0472">Membrane</keyword>
<dbReference type="Pfam" id="PF01699">
    <property type="entry name" value="Na_Ca_ex"/>
    <property type="match status" value="2"/>
</dbReference>
<feature type="transmembrane region" description="Helical" evidence="5">
    <location>
        <begin position="233"/>
        <end position="252"/>
    </location>
</feature>
<evidence type="ECO:0000256" key="1">
    <source>
        <dbReference type="ARBA" id="ARBA00004141"/>
    </source>
</evidence>
<feature type="transmembrane region" description="Helical" evidence="5">
    <location>
        <begin position="198"/>
        <end position="221"/>
    </location>
</feature>
<dbReference type="InterPro" id="IPR004481">
    <property type="entry name" value="K/Na/Ca-exchanger"/>
</dbReference>
<feature type="domain" description="Sodium/calcium exchanger membrane region" evidence="6">
    <location>
        <begin position="3"/>
        <end position="142"/>
    </location>
</feature>
<feature type="transmembrane region" description="Helical" evidence="5">
    <location>
        <begin position="164"/>
        <end position="183"/>
    </location>
</feature>
<feature type="transmembrane region" description="Helical" evidence="5">
    <location>
        <begin position="258"/>
        <end position="278"/>
    </location>
</feature>
<feature type="domain" description="Sodium/calcium exchanger membrane region" evidence="6">
    <location>
        <begin position="165"/>
        <end position="300"/>
    </location>
</feature>
<evidence type="ECO:0000313" key="7">
    <source>
        <dbReference type="EMBL" id="MBN2964735.1"/>
    </source>
</evidence>
<dbReference type="EMBL" id="JAFHKK010000016">
    <property type="protein sequence ID" value="MBN2964735.1"/>
    <property type="molecule type" value="Genomic_DNA"/>
</dbReference>
<evidence type="ECO:0000256" key="5">
    <source>
        <dbReference type="SAM" id="Phobius"/>
    </source>
</evidence>
<dbReference type="PANTHER" id="PTHR10846:SF8">
    <property type="entry name" value="INNER MEMBRANE PROTEIN YRBG"/>
    <property type="match status" value="1"/>
</dbReference>
<reference evidence="8" key="1">
    <citation type="submission" date="2021-02" db="EMBL/GenBank/DDBJ databases">
        <title>Sulfurospirillum tamanensis sp. nov.</title>
        <authorList>
            <person name="Merkel A.Y."/>
        </authorList>
    </citation>
    <scope>NUCLEOTIDE SEQUENCE [LARGE SCALE GENOMIC DNA]</scope>
    <source>
        <strain evidence="8">T05b</strain>
    </source>
</reference>
<proteinExistence type="predicted"/>
<dbReference type="InterPro" id="IPR044880">
    <property type="entry name" value="NCX_ion-bd_dom_sf"/>
</dbReference>